<name>A0A9X2WRX9_9GAMM</name>
<dbReference type="RefSeq" id="WP_261271713.1">
    <property type="nucleotide sequence ID" value="NZ_JAMTCC010000003.1"/>
</dbReference>
<reference evidence="1" key="1">
    <citation type="journal article" date="2023" name="Int. J. Syst. Evol. Microbiol.">
        <title>&lt;i&gt;Shewanella septentrionalis&lt;/i&gt; sp. nov. and &lt;i&gt;Shewanella holmiensis&lt;/i&gt; sp. nov., isolated from Baltic Sea water and sediments.</title>
        <authorList>
            <person name="Martin-Rodriguez A.J."/>
            <person name="Thorell K."/>
            <person name="Joffre E."/>
            <person name="Jensie-Markopoulos S."/>
            <person name="Moore E.R.B."/>
            <person name="Sjoling A."/>
        </authorList>
    </citation>
    <scope>NUCLEOTIDE SEQUENCE</scope>
    <source>
        <strain evidence="1">SP1W3</strain>
    </source>
</reference>
<dbReference type="Proteomes" id="UP001155604">
    <property type="component" value="Unassembled WGS sequence"/>
</dbReference>
<evidence type="ECO:0000313" key="2">
    <source>
        <dbReference type="Proteomes" id="UP001155604"/>
    </source>
</evidence>
<accession>A0A9X2WRX9</accession>
<evidence type="ECO:0000313" key="1">
    <source>
        <dbReference type="EMBL" id="MCT7944260.1"/>
    </source>
</evidence>
<gene>
    <name evidence="1" type="ORF">NE536_02630</name>
</gene>
<dbReference type="EMBL" id="JAMTCC010000003">
    <property type="protein sequence ID" value="MCT7944260.1"/>
    <property type="molecule type" value="Genomic_DNA"/>
</dbReference>
<proteinExistence type="predicted"/>
<comment type="caution">
    <text evidence="1">The sequence shown here is derived from an EMBL/GenBank/DDBJ whole genome shotgun (WGS) entry which is preliminary data.</text>
</comment>
<protein>
    <submittedName>
        <fullName evidence="1">Uncharacterized protein</fullName>
    </submittedName>
</protein>
<keyword evidence="2" id="KW-1185">Reference proteome</keyword>
<dbReference type="AlphaFoldDB" id="A0A9X2WRX9"/>
<organism evidence="1 2">
    <name type="scientific">Shewanella septentrionalis</name>
    <dbReference type="NCBI Taxonomy" id="2952223"/>
    <lineage>
        <taxon>Bacteria</taxon>
        <taxon>Pseudomonadati</taxon>
        <taxon>Pseudomonadota</taxon>
        <taxon>Gammaproteobacteria</taxon>
        <taxon>Alteromonadales</taxon>
        <taxon>Shewanellaceae</taxon>
        <taxon>Shewanella</taxon>
    </lineage>
</organism>
<sequence length="52" mass="6083">MRNNRDNQLEELSLDELELICGGMICYEQYVWADGPRLICDKGPWDGPTYNF</sequence>